<dbReference type="Proteomes" id="UP000542210">
    <property type="component" value="Unassembled WGS sequence"/>
</dbReference>
<dbReference type="AlphaFoldDB" id="A0A7W7D952"/>
<dbReference type="SUPFAM" id="SSF52540">
    <property type="entry name" value="P-loop containing nucleoside triphosphate hydrolases"/>
    <property type="match status" value="1"/>
</dbReference>
<dbReference type="RefSeq" id="WP_184881970.1">
    <property type="nucleotide sequence ID" value="NZ_BOOV01000048.1"/>
</dbReference>
<sequence length="724" mass="77684">MSHPDRRFYVVRDGEDAPPLHLTPASAPRDHEQDAPGRDAEPHPVIEGRVLFKDDAEPGKSLQVRIVGSITRLPRSERARAGARGTAGVLLTVAQGVRSWIVRAYDAATFGVHRRQIRAAEAAGDREALAEWIERKQRAQQARHTRLADLPGMVVGLAKLAGAVAAGTGGVLLVVSIGVGMAGVAEPTTVFAAVFSAVRSVFSAVAFVWPAVPVVAPLALALAAYLEGRRVGALPRWISGSAEEAATGRDVIPDEGAILNALRNLEISALNKAFRGGWRPRFVLPTERDGKGYRTQVELPPAVTVEMIVKKKPVLAHNLVRFPVEVWPTEPRNLPGVLDLWVADQGALTGPVPPWPLLTDGVGDYFKGVPVAMDIRGKTIIGRLFEANYGIAGMMGSGKSTLIITALLGALLDPLVDADVFVMAVNADYDPMKPRLRTLMTGTGEEVVEACLATLRDMYDDLNVRGKALQEHGARAVTRELAEKDARLRPRIIVIDECQALFMHEEYGAAALEIAVKLESAARKYAVTLIFATPEPSSASLPRRLMAITSNKACFAIGDQTSNDAILGTGSYTAGISAVGLEPKTDEGPGDVGTFMARGFTAKPGLLRGYYVTQAEAGVVVERALRIREKAGVAAQPEDERDLLEDLAAVLGGEMRYLADLPALLSRHAPRWAPYARLSGKQLREQLAELGVKVPSTGNKWPVYPDLIREALALRAAQAVDGAN</sequence>
<dbReference type="SMART" id="SM00382">
    <property type="entry name" value="AAA"/>
    <property type="match status" value="1"/>
</dbReference>
<keyword evidence="2" id="KW-1133">Transmembrane helix</keyword>
<dbReference type="InterPro" id="IPR027417">
    <property type="entry name" value="P-loop_NTPase"/>
</dbReference>
<keyword evidence="2" id="KW-0472">Membrane</keyword>
<feature type="compositionally biased region" description="Basic and acidic residues" evidence="1">
    <location>
        <begin position="1"/>
        <end position="15"/>
    </location>
</feature>
<organism evidence="4 5">
    <name type="scientific">Sphaerisporangium siamense</name>
    <dbReference type="NCBI Taxonomy" id="795645"/>
    <lineage>
        <taxon>Bacteria</taxon>
        <taxon>Bacillati</taxon>
        <taxon>Actinomycetota</taxon>
        <taxon>Actinomycetes</taxon>
        <taxon>Streptosporangiales</taxon>
        <taxon>Streptosporangiaceae</taxon>
        <taxon>Sphaerisporangium</taxon>
    </lineage>
</organism>
<keyword evidence="2" id="KW-0812">Transmembrane</keyword>
<proteinExistence type="predicted"/>
<feature type="transmembrane region" description="Helical" evidence="2">
    <location>
        <begin position="160"/>
        <end position="181"/>
    </location>
</feature>
<comment type="caution">
    <text evidence="4">The sequence shown here is derived from an EMBL/GenBank/DDBJ whole genome shotgun (WGS) entry which is preliminary data.</text>
</comment>
<feature type="domain" description="AAA+ ATPase" evidence="3">
    <location>
        <begin position="385"/>
        <end position="559"/>
    </location>
</feature>
<feature type="region of interest" description="Disordered" evidence="1">
    <location>
        <begin position="1"/>
        <end position="43"/>
    </location>
</feature>
<feature type="transmembrane region" description="Helical" evidence="2">
    <location>
        <begin position="201"/>
        <end position="226"/>
    </location>
</feature>
<feature type="compositionally biased region" description="Basic and acidic residues" evidence="1">
    <location>
        <begin position="28"/>
        <end position="43"/>
    </location>
</feature>
<protein>
    <submittedName>
        <fullName evidence="4">S-DNA-T family DNA segregation ATPase FtsK/SpoIIIE</fullName>
    </submittedName>
</protein>
<accession>A0A7W7D952</accession>
<keyword evidence="5" id="KW-1185">Reference proteome</keyword>
<evidence type="ECO:0000313" key="5">
    <source>
        <dbReference type="Proteomes" id="UP000542210"/>
    </source>
</evidence>
<dbReference type="InterPro" id="IPR003593">
    <property type="entry name" value="AAA+_ATPase"/>
</dbReference>
<evidence type="ECO:0000256" key="2">
    <source>
        <dbReference type="SAM" id="Phobius"/>
    </source>
</evidence>
<gene>
    <name evidence="4" type="ORF">BJ982_003848</name>
</gene>
<dbReference type="Gene3D" id="3.40.50.300">
    <property type="entry name" value="P-loop containing nucleotide triphosphate hydrolases"/>
    <property type="match status" value="1"/>
</dbReference>
<evidence type="ECO:0000313" key="4">
    <source>
        <dbReference type="EMBL" id="MBB4702304.1"/>
    </source>
</evidence>
<name>A0A7W7D952_9ACTN</name>
<dbReference type="EMBL" id="JACHND010000001">
    <property type="protein sequence ID" value="MBB4702304.1"/>
    <property type="molecule type" value="Genomic_DNA"/>
</dbReference>
<evidence type="ECO:0000256" key="1">
    <source>
        <dbReference type="SAM" id="MobiDB-lite"/>
    </source>
</evidence>
<evidence type="ECO:0000259" key="3">
    <source>
        <dbReference type="SMART" id="SM00382"/>
    </source>
</evidence>
<reference evidence="4 5" key="1">
    <citation type="submission" date="2020-08" db="EMBL/GenBank/DDBJ databases">
        <title>Sequencing the genomes of 1000 actinobacteria strains.</title>
        <authorList>
            <person name="Klenk H.-P."/>
        </authorList>
    </citation>
    <scope>NUCLEOTIDE SEQUENCE [LARGE SCALE GENOMIC DNA]</scope>
    <source>
        <strain evidence="4 5">DSM 45784</strain>
    </source>
</reference>